<comment type="caution">
    <text evidence="2">The sequence shown here is derived from an EMBL/GenBank/DDBJ whole genome shotgun (WGS) entry which is preliminary data.</text>
</comment>
<gene>
    <name evidence="2" type="ORF">E0L32_004025</name>
</gene>
<protein>
    <submittedName>
        <fullName evidence="2">Uncharacterized protein</fullName>
    </submittedName>
</protein>
<keyword evidence="3" id="KW-1185">Reference proteome</keyword>
<feature type="compositionally biased region" description="Basic residues" evidence="1">
    <location>
        <begin position="326"/>
        <end position="335"/>
    </location>
</feature>
<dbReference type="GeneID" id="41971472"/>
<evidence type="ECO:0000256" key="1">
    <source>
        <dbReference type="SAM" id="MobiDB-lite"/>
    </source>
</evidence>
<proteinExistence type="predicted"/>
<dbReference type="RefSeq" id="XP_030998087.1">
    <property type="nucleotide sequence ID" value="XM_031138390.1"/>
</dbReference>
<dbReference type="EMBL" id="SKBQ01000018">
    <property type="protein sequence ID" value="TPX16376.1"/>
    <property type="molecule type" value="Genomic_DNA"/>
</dbReference>
<dbReference type="OrthoDB" id="4366798at2759"/>
<feature type="region of interest" description="Disordered" evidence="1">
    <location>
        <begin position="150"/>
        <end position="173"/>
    </location>
</feature>
<name>A0A507BAX4_9PEZI</name>
<feature type="compositionally biased region" description="Basic and acidic residues" evidence="1">
    <location>
        <begin position="239"/>
        <end position="262"/>
    </location>
</feature>
<feature type="region of interest" description="Disordered" evidence="1">
    <location>
        <begin position="225"/>
        <end position="380"/>
    </location>
</feature>
<feature type="compositionally biased region" description="Low complexity" evidence="1">
    <location>
        <begin position="295"/>
        <end position="319"/>
    </location>
</feature>
<reference evidence="2 3" key="1">
    <citation type="submission" date="2019-06" db="EMBL/GenBank/DDBJ databases">
        <title>Draft genome sequence of the filamentous fungus Phialemoniopsis curvata isolated from diesel fuel.</title>
        <authorList>
            <person name="Varaljay V.A."/>
            <person name="Lyon W.J."/>
            <person name="Crouch A.L."/>
            <person name="Drake C.E."/>
            <person name="Hollomon J.M."/>
            <person name="Nadeau L.J."/>
            <person name="Nunn H.S."/>
            <person name="Stevenson B.S."/>
            <person name="Bojanowski C.L."/>
            <person name="Crookes-Goodson W.J."/>
        </authorList>
    </citation>
    <scope>NUCLEOTIDE SEQUENCE [LARGE SCALE GENOMIC DNA]</scope>
    <source>
        <strain evidence="2 3">D216</strain>
    </source>
</reference>
<sequence>MDEPGLAWPSWKFGMKRDDLFTTLQDQYNTIPSSIQDPEAFHHDVYEISHEASSPDEFHRLMAERKEQRIRELNDSLESAALEIIANPSLIGTEQWQHAVQLFRTKSLDSLVRYFSSYLPLNHPWHRPDEPSLFDDGEKALTREPLSISTCVSSHLPPSPRSMTMYSDSSAASPIERDAHEDHPYLEHLSPVTSASFSESEPDHFHPADIYHLRDDEGFSQLAVQAGAETPDSSISDASETHQKEFLALADDDHNTADKESQQESVDETTPENMESDTPTPKPEFSALSFFEAKPSPLSSSIRHRSLSPSRLHPLSTHPIADCRRSRSPRKKRRDHSPVGRGRRVLGQVSSTRIQKSVPDAVPSRTRGRQRVDRDEAGRS</sequence>
<evidence type="ECO:0000313" key="2">
    <source>
        <dbReference type="EMBL" id="TPX16376.1"/>
    </source>
</evidence>
<organism evidence="2 3">
    <name type="scientific">Thyridium curvatum</name>
    <dbReference type="NCBI Taxonomy" id="1093900"/>
    <lineage>
        <taxon>Eukaryota</taxon>
        <taxon>Fungi</taxon>
        <taxon>Dikarya</taxon>
        <taxon>Ascomycota</taxon>
        <taxon>Pezizomycotina</taxon>
        <taxon>Sordariomycetes</taxon>
        <taxon>Sordariomycetidae</taxon>
        <taxon>Thyridiales</taxon>
        <taxon>Thyridiaceae</taxon>
        <taxon>Thyridium</taxon>
    </lineage>
</organism>
<dbReference type="AlphaFoldDB" id="A0A507BAX4"/>
<feature type="compositionally biased region" description="Polar residues" evidence="1">
    <location>
        <begin position="161"/>
        <end position="172"/>
    </location>
</feature>
<dbReference type="Proteomes" id="UP000319257">
    <property type="component" value="Unassembled WGS sequence"/>
</dbReference>
<accession>A0A507BAX4</accession>
<dbReference type="InParanoid" id="A0A507BAX4"/>
<evidence type="ECO:0000313" key="3">
    <source>
        <dbReference type="Proteomes" id="UP000319257"/>
    </source>
</evidence>
<feature type="compositionally biased region" description="Basic and acidic residues" evidence="1">
    <location>
        <begin position="370"/>
        <end position="380"/>
    </location>
</feature>